<sequence length="557" mass="59367">MAIKPLSPTFAVSPQLSPADVKLAAEMGYRAIVSNRPDGEDAGQPSAAEMAALAAQYGLGFAHVPATSGAVTAADADRMRDALAQLDSPVLGFCRSGMRSATLWAMLEARSSRAETALQVTGAAGYDLSPLRATLGSMEGNSLAGGKTYDVVIVGGGAAGIATAASLLKRNGNLVIAVVDPAEYHFYQPGWTMVGAGVFTPEQTRHTEAEVMPDKVDWLRVAATAFNPDQNSVELADGRSITYRVLVAAPGIKLAWDAIPGLSEALGKNGVTSNYRYDLAPYTRDLVKQLKGGRALFSQPPMPIKCAGAPQKAMYLSCDIWREAGVLSDIDVEFHNAGAVLFGVATYVPALMDYIRKYGIDLQLESKLVAVDGPNQVATFERKAMDGSIERIERPFDFLHAVPPQVAPDFVAKSPLAADSGFIDVDPATLRHVRYPNVFALGDAANTSNAKTAAAARKQAPVVAVNVLAALEGKEPVADYDGYGSCPLTVERGKIVLAEFGYGGKLLPSFPSWLLDGTKPSRAAWFLKERMLPPIYWQAMLKGREWMVHPHMIGKAA</sequence>
<keyword evidence="10" id="KW-1185">Reference proteome</keyword>
<dbReference type="InterPro" id="IPR005939">
    <property type="entry name" value="BLH_phosphatase-like"/>
</dbReference>
<reference evidence="10" key="1">
    <citation type="journal article" date="2017" name="J. Biotechnol.">
        <title>Complete genome sequence of Novosphingobium resinovorum SA1, a versatile xenobiotic-degrading bacterium capable of utilizing sulfanilic acid.</title>
        <authorList>
            <person name="Hegedus B."/>
            <person name="Kos P.B."/>
            <person name="Balint B."/>
            <person name="Maroti G."/>
            <person name="Gan H.M."/>
            <person name="Perei K."/>
            <person name="Rakhely G."/>
        </authorList>
    </citation>
    <scope>NUCLEOTIDE SEQUENCE [LARGE SCALE GENOMIC DNA]</scope>
    <source>
        <strain evidence="10">SA1</strain>
    </source>
</reference>
<dbReference type="InterPro" id="IPR036188">
    <property type="entry name" value="FAD/NAD-bd_sf"/>
</dbReference>
<evidence type="ECO:0000313" key="10">
    <source>
        <dbReference type="Proteomes" id="UP000094626"/>
    </source>
</evidence>
<dbReference type="GO" id="GO:0071949">
    <property type="term" value="F:FAD binding"/>
    <property type="evidence" value="ECO:0007669"/>
    <property type="project" value="TreeGrafter"/>
</dbReference>
<dbReference type="FunFam" id="3.50.50.60:FF:000034">
    <property type="entry name" value="sulfide:quinone oxidoreductase, mitochondrial"/>
    <property type="match status" value="1"/>
</dbReference>
<dbReference type="GO" id="GO:0070224">
    <property type="term" value="F:sulfide:quinone oxidoreductase activity"/>
    <property type="evidence" value="ECO:0007669"/>
    <property type="project" value="TreeGrafter"/>
</dbReference>
<accession>A0A1D8AG44</accession>
<dbReference type="OrthoDB" id="9805710at2"/>
<dbReference type="Pfam" id="PF04273">
    <property type="entry name" value="BLH_phosphatase"/>
    <property type="match status" value="1"/>
</dbReference>
<evidence type="ECO:0000256" key="4">
    <source>
        <dbReference type="ARBA" id="ARBA00022827"/>
    </source>
</evidence>
<evidence type="ECO:0000256" key="2">
    <source>
        <dbReference type="ARBA" id="ARBA00022630"/>
    </source>
</evidence>
<evidence type="ECO:0000256" key="3">
    <source>
        <dbReference type="ARBA" id="ARBA00022719"/>
    </source>
</evidence>
<organism evidence="9 10">
    <name type="scientific">Novosphingobium resinovorum</name>
    <dbReference type="NCBI Taxonomy" id="158500"/>
    <lineage>
        <taxon>Bacteria</taxon>
        <taxon>Pseudomonadati</taxon>
        <taxon>Pseudomonadota</taxon>
        <taxon>Alphaproteobacteria</taxon>
        <taxon>Sphingomonadales</taxon>
        <taxon>Sphingomonadaceae</taxon>
        <taxon>Novosphingobium</taxon>
    </lineage>
</organism>
<keyword evidence="4" id="KW-0274">FAD</keyword>
<dbReference type="Pfam" id="PF07992">
    <property type="entry name" value="Pyr_redox_2"/>
    <property type="match status" value="1"/>
</dbReference>
<feature type="domain" description="Beta-lactamase hydrolase-like protein phosphatase-like" evidence="7">
    <location>
        <begin position="5"/>
        <end position="109"/>
    </location>
</feature>
<dbReference type="InterPro" id="IPR029021">
    <property type="entry name" value="Prot-tyrosine_phosphatase-like"/>
</dbReference>
<keyword evidence="9" id="KW-0614">Plasmid</keyword>
<dbReference type="GO" id="GO:0070221">
    <property type="term" value="P:sulfide oxidation, using sulfide:quinone oxidoreductase"/>
    <property type="evidence" value="ECO:0007669"/>
    <property type="project" value="TreeGrafter"/>
</dbReference>
<comment type="cofactor">
    <cofactor evidence="1">
        <name>FAD</name>
        <dbReference type="ChEBI" id="CHEBI:57692"/>
    </cofactor>
</comment>
<dbReference type="Proteomes" id="UP000094626">
    <property type="component" value="Plasmid pSA3"/>
</dbReference>
<gene>
    <name evidence="9" type="ORF">BES08_29740</name>
</gene>
<dbReference type="GO" id="GO:0048038">
    <property type="term" value="F:quinone binding"/>
    <property type="evidence" value="ECO:0007669"/>
    <property type="project" value="UniProtKB-KW"/>
</dbReference>
<protein>
    <submittedName>
        <fullName evidence="9">TIGR01244 family protein</fullName>
    </submittedName>
</protein>
<dbReference type="PANTHER" id="PTHR10632">
    <property type="entry name" value="SULFIDE:QUINONE OXIDOREDUCTASE"/>
    <property type="match status" value="1"/>
</dbReference>
<keyword evidence="6" id="KW-0560">Oxidoreductase</keyword>
<feature type="domain" description="FAD/NAD(P)-binding" evidence="8">
    <location>
        <begin position="149"/>
        <end position="269"/>
    </location>
</feature>
<evidence type="ECO:0000256" key="6">
    <source>
        <dbReference type="ARBA" id="ARBA00023002"/>
    </source>
</evidence>
<dbReference type="InterPro" id="IPR015904">
    <property type="entry name" value="Sulphide_quinone_reductase"/>
</dbReference>
<evidence type="ECO:0000313" key="9">
    <source>
        <dbReference type="EMBL" id="AOR81075.1"/>
    </source>
</evidence>
<dbReference type="AlphaFoldDB" id="A0A1D8AG44"/>
<evidence type="ECO:0000256" key="5">
    <source>
        <dbReference type="ARBA" id="ARBA00022946"/>
    </source>
</evidence>
<evidence type="ECO:0000256" key="1">
    <source>
        <dbReference type="ARBA" id="ARBA00001974"/>
    </source>
</evidence>
<dbReference type="NCBIfam" id="TIGR01244">
    <property type="entry name" value="TIGR01244 family sulfur transferase"/>
    <property type="match status" value="1"/>
</dbReference>
<keyword evidence="3" id="KW-0874">Quinone</keyword>
<dbReference type="GO" id="GO:0016787">
    <property type="term" value="F:hydrolase activity"/>
    <property type="evidence" value="ECO:0007669"/>
    <property type="project" value="InterPro"/>
</dbReference>
<name>A0A1D8AG44_9SPHN</name>
<dbReference type="Gene3D" id="3.90.190.10">
    <property type="entry name" value="Protein tyrosine phosphatase superfamily"/>
    <property type="match status" value="1"/>
</dbReference>
<dbReference type="EMBL" id="CP017078">
    <property type="protein sequence ID" value="AOR81075.1"/>
    <property type="molecule type" value="Genomic_DNA"/>
</dbReference>
<geneLocation type="plasmid" evidence="9 10">
    <name>pSA3</name>
</geneLocation>
<dbReference type="PRINTS" id="PR00411">
    <property type="entry name" value="PNDRDTASEI"/>
</dbReference>
<dbReference type="RefSeq" id="WP_069710268.1">
    <property type="nucleotide sequence ID" value="NZ_CP017078.1"/>
</dbReference>
<dbReference type="KEGG" id="nre:BES08_29740"/>
<keyword evidence="2" id="KW-0285">Flavoprotein</keyword>
<dbReference type="PANTHER" id="PTHR10632:SF2">
    <property type="entry name" value="SULFIDE:QUINONE OXIDOREDUCTASE, MITOCHONDRIAL"/>
    <property type="match status" value="1"/>
</dbReference>
<dbReference type="InterPro" id="IPR023753">
    <property type="entry name" value="FAD/NAD-binding_dom"/>
</dbReference>
<dbReference type="Gene3D" id="3.50.50.60">
    <property type="entry name" value="FAD/NAD(P)-binding domain"/>
    <property type="match status" value="2"/>
</dbReference>
<evidence type="ECO:0000259" key="8">
    <source>
        <dbReference type="Pfam" id="PF07992"/>
    </source>
</evidence>
<proteinExistence type="predicted"/>
<dbReference type="SUPFAM" id="SSF51905">
    <property type="entry name" value="FAD/NAD(P)-binding domain"/>
    <property type="match status" value="1"/>
</dbReference>
<evidence type="ECO:0000259" key="7">
    <source>
        <dbReference type="Pfam" id="PF04273"/>
    </source>
</evidence>
<keyword evidence="5" id="KW-0809">Transit peptide</keyword>